<protein>
    <recommendedName>
        <fullName evidence="5">FtsK domain-containing protein</fullName>
    </recommendedName>
</protein>
<dbReference type="PANTHER" id="PTHR22683">
    <property type="entry name" value="SPORULATION PROTEIN RELATED"/>
    <property type="match status" value="1"/>
</dbReference>
<dbReference type="InterPro" id="IPR002543">
    <property type="entry name" value="FtsK_dom"/>
</dbReference>
<dbReference type="AlphaFoldDB" id="A0A8J7GLQ1"/>
<organism evidence="6 7">
    <name type="scientific">Longispora fulva</name>
    <dbReference type="NCBI Taxonomy" id="619741"/>
    <lineage>
        <taxon>Bacteria</taxon>
        <taxon>Bacillati</taxon>
        <taxon>Actinomycetota</taxon>
        <taxon>Actinomycetes</taxon>
        <taxon>Micromonosporales</taxon>
        <taxon>Micromonosporaceae</taxon>
        <taxon>Longispora</taxon>
    </lineage>
</organism>
<keyword evidence="7" id="KW-1185">Reference proteome</keyword>
<accession>A0A8J7GLQ1</accession>
<dbReference type="Pfam" id="PF01580">
    <property type="entry name" value="FtsK_SpoIIIE"/>
    <property type="match status" value="1"/>
</dbReference>
<feature type="compositionally biased region" description="Polar residues" evidence="4">
    <location>
        <begin position="68"/>
        <end position="77"/>
    </location>
</feature>
<dbReference type="CDD" id="cd01127">
    <property type="entry name" value="TrwB_TraG_TraD_VirD4"/>
    <property type="match status" value="1"/>
</dbReference>
<feature type="binding site" evidence="3">
    <location>
        <begin position="365"/>
        <end position="372"/>
    </location>
    <ligand>
        <name>ATP</name>
        <dbReference type="ChEBI" id="CHEBI:30616"/>
    </ligand>
</feature>
<evidence type="ECO:0000313" key="7">
    <source>
        <dbReference type="Proteomes" id="UP000622552"/>
    </source>
</evidence>
<feature type="region of interest" description="Disordered" evidence="4">
    <location>
        <begin position="64"/>
        <end position="92"/>
    </location>
</feature>
<dbReference type="PROSITE" id="PS50901">
    <property type="entry name" value="FTSK"/>
    <property type="match status" value="1"/>
</dbReference>
<dbReference type="SUPFAM" id="SSF52540">
    <property type="entry name" value="P-loop containing nucleoside triphosphate hydrolases"/>
    <property type="match status" value="1"/>
</dbReference>
<dbReference type="InterPro" id="IPR027417">
    <property type="entry name" value="P-loop_NTPase"/>
</dbReference>
<keyword evidence="1 3" id="KW-0547">Nucleotide-binding</keyword>
<evidence type="ECO:0000313" key="6">
    <source>
        <dbReference type="EMBL" id="MBG6139237.1"/>
    </source>
</evidence>
<evidence type="ECO:0000256" key="3">
    <source>
        <dbReference type="PROSITE-ProRule" id="PRU00289"/>
    </source>
</evidence>
<dbReference type="EMBL" id="JADOUF010000001">
    <property type="protein sequence ID" value="MBG6139237.1"/>
    <property type="molecule type" value="Genomic_DNA"/>
</dbReference>
<dbReference type="RefSeq" id="WP_233472940.1">
    <property type="nucleotide sequence ID" value="NZ_BONS01000012.1"/>
</dbReference>
<evidence type="ECO:0000259" key="5">
    <source>
        <dbReference type="PROSITE" id="PS50901"/>
    </source>
</evidence>
<dbReference type="GO" id="GO:0005524">
    <property type="term" value="F:ATP binding"/>
    <property type="evidence" value="ECO:0007669"/>
    <property type="project" value="UniProtKB-UniRule"/>
</dbReference>
<evidence type="ECO:0000256" key="2">
    <source>
        <dbReference type="ARBA" id="ARBA00022840"/>
    </source>
</evidence>
<keyword evidence="2 3" id="KW-0067">ATP-binding</keyword>
<evidence type="ECO:0000256" key="4">
    <source>
        <dbReference type="SAM" id="MobiDB-lite"/>
    </source>
</evidence>
<comment type="caution">
    <text evidence="6">The sequence shown here is derived from an EMBL/GenBank/DDBJ whole genome shotgun (WGS) entry which is preliminary data.</text>
</comment>
<name>A0A8J7GLQ1_9ACTN</name>
<feature type="domain" description="FtsK" evidence="5">
    <location>
        <begin position="347"/>
        <end position="546"/>
    </location>
</feature>
<dbReference type="GO" id="GO:0003677">
    <property type="term" value="F:DNA binding"/>
    <property type="evidence" value="ECO:0007669"/>
    <property type="project" value="InterPro"/>
</dbReference>
<dbReference type="InterPro" id="IPR050206">
    <property type="entry name" value="FtsK/SpoIIIE/SftA"/>
</dbReference>
<proteinExistence type="predicted"/>
<gene>
    <name evidence="6" type="ORF">IW245_005431</name>
</gene>
<dbReference type="Proteomes" id="UP000622552">
    <property type="component" value="Unassembled WGS sequence"/>
</dbReference>
<evidence type="ECO:0000256" key="1">
    <source>
        <dbReference type="ARBA" id="ARBA00022741"/>
    </source>
</evidence>
<sequence length="862" mass="91654">MGIGRLRFGVEQAVTLHRQASGLVAAVRRALEMPTETGYSAESTAEQRAIVAHLTRTAAELAPGWLSSPLTPETPGSTEAPGGNRGNGIAGSIGAADQATPITLPALVRIGEARPLPDAAFPLLIPTLGKGHLVIDADARDPRVTALIRTVLLRLLATMPPRELRVLIADSATVGAATAPFRPLFEAGALPAPVTDRDGLKHVLDEAERQVKAGHKELPYLLVVVAVAPELLEPADAARIAALAHAGPAARLHLLVTAHAGKPLPNSTQLTLRKDHALLVSPGGETSTIPVHLDPAPPTSVITEVAERLAVEAALAGRTELASLLPAQRWAESSRAGLNATIGRSGMAEQTLSFDDATPHWLVGGRSGAGKTAFLVNVLYGLATRYAPEELILYLLDFKEGVSFTEFTPTERDPSWIPHARAVGIESDREYGVAVLRELDAAMSQRATLLKRAGVTKIGELPETIARVVCVIDEFQVLFAGNDKLARDAVDLLESLARKGRSYGIHLVLASQTVSGVEALYTKRESIFGQFAARVALPGGAGVLDPLNNAATALRLGEAVVNTSAGAPGHDTVVRFPNPHAEVETLAELRHTLWQARPAGSEPPSVFEGYAEQHITNDPVFGIPVHRRRAEVIVGRNVDVSGSTASFPLDASPGRHIAVLGPSEVGADILHAAVAGLARQHGPGDVRFLLVPLVAAADPVCDDVVVDLDRLGHSYEILDGYRLRNVLAEIADPATDGAQKPTYLVLFGADAASGLLEQRDPERRRSGIDDLRTVLRTGPARGVHVLGWWRGLRRFGEDVGGSSAREDVACLVTLNVPGAEVAMMLGQSQLDWQYRPNRALLIDRHTDRIATIVPYVRPGRYA</sequence>
<dbReference type="PANTHER" id="PTHR22683:SF41">
    <property type="entry name" value="DNA TRANSLOCASE FTSK"/>
    <property type="match status" value="1"/>
</dbReference>
<dbReference type="Gene3D" id="3.40.50.300">
    <property type="entry name" value="P-loop containing nucleotide triphosphate hydrolases"/>
    <property type="match status" value="2"/>
</dbReference>
<reference evidence="6" key="1">
    <citation type="submission" date="2020-11" db="EMBL/GenBank/DDBJ databases">
        <title>Sequencing the genomes of 1000 actinobacteria strains.</title>
        <authorList>
            <person name="Klenk H.-P."/>
        </authorList>
    </citation>
    <scope>NUCLEOTIDE SEQUENCE</scope>
    <source>
        <strain evidence="6">DSM 45356</strain>
    </source>
</reference>